<feature type="domain" description="CRM" evidence="4">
    <location>
        <begin position="43"/>
        <end position="139"/>
    </location>
</feature>
<dbReference type="InterPro" id="IPR001890">
    <property type="entry name" value="RNA-binding_CRM"/>
</dbReference>
<sequence>MAAGSLFLRAVSRPARAAAPDYQRQALYHYFKRLIRRQPMPALQLVPAQRSDLRSRAHALNPVVMVGAEGLTRAVLAEIDRSLAAHDLIKIRVFGDDREARIAIYEEICEQLSAAPIQHIGKLLVVWRPGEARLKENQAEDLGRHTPARRGGAAPRTVTVKKPSAAPNRRPTRKEVTVLGNQRVTAGGNVKRSRARPASQKKKALG</sequence>
<evidence type="ECO:0000259" key="4">
    <source>
        <dbReference type="PROSITE" id="PS51295"/>
    </source>
</evidence>
<proteinExistence type="predicted"/>
<dbReference type="PROSITE" id="PS51295">
    <property type="entry name" value="CRM"/>
    <property type="match status" value="1"/>
</dbReference>
<dbReference type="Proteomes" id="UP000255505">
    <property type="component" value="Chromosome I"/>
</dbReference>
<dbReference type="SUPFAM" id="SSF75471">
    <property type="entry name" value="YhbY-like"/>
    <property type="match status" value="1"/>
</dbReference>
<keyword evidence="1 2" id="KW-0694">RNA-binding</keyword>
<feature type="compositionally biased region" description="Basic residues" evidence="3">
    <location>
        <begin position="191"/>
        <end position="206"/>
    </location>
</feature>
<protein>
    <submittedName>
        <fullName evidence="5">KH domain RNA-binding protein</fullName>
    </submittedName>
</protein>
<name>A0A375ICM4_9BURK</name>
<accession>A0A375ICM4</accession>
<dbReference type="InterPro" id="IPR051925">
    <property type="entry name" value="RNA-binding_domain"/>
</dbReference>
<dbReference type="PANTHER" id="PTHR40065">
    <property type="entry name" value="RNA-BINDING PROTEIN YHBY"/>
    <property type="match status" value="1"/>
</dbReference>
<dbReference type="PANTHER" id="PTHR40065:SF3">
    <property type="entry name" value="RNA-BINDING PROTEIN YHBY"/>
    <property type="match status" value="1"/>
</dbReference>
<dbReference type="SMART" id="SM01103">
    <property type="entry name" value="CRS1_YhbY"/>
    <property type="match status" value="1"/>
</dbReference>
<organism evidence="5 6">
    <name type="scientific">Cupriavidus taiwanensis</name>
    <dbReference type="NCBI Taxonomy" id="164546"/>
    <lineage>
        <taxon>Bacteria</taxon>
        <taxon>Pseudomonadati</taxon>
        <taxon>Pseudomonadota</taxon>
        <taxon>Betaproteobacteria</taxon>
        <taxon>Burkholderiales</taxon>
        <taxon>Burkholderiaceae</taxon>
        <taxon>Cupriavidus</taxon>
    </lineage>
</organism>
<feature type="region of interest" description="Disordered" evidence="3">
    <location>
        <begin position="137"/>
        <end position="206"/>
    </location>
</feature>
<dbReference type="Gene3D" id="3.30.110.60">
    <property type="entry name" value="YhbY-like"/>
    <property type="match status" value="1"/>
</dbReference>
<dbReference type="GO" id="GO:0003723">
    <property type="term" value="F:RNA binding"/>
    <property type="evidence" value="ECO:0007669"/>
    <property type="project" value="UniProtKB-UniRule"/>
</dbReference>
<evidence type="ECO:0000256" key="2">
    <source>
        <dbReference type="PROSITE-ProRule" id="PRU00626"/>
    </source>
</evidence>
<evidence type="ECO:0000313" key="5">
    <source>
        <dbReference type="EMBL" id="SPK71818.1"/>
    </source>
</evidence>
<dbReference type="AlphaFoldDB" id="A0A375ICM4"/>
<dbReference type="EMBL" id="LT991976">
    <property type="protein sequence ID" value="SPK71818.1"/>
    <property type="molecule type" value="Genomic_DNA"/>
</dbReference>
<dbReference type="Pfam" id="PF01985">
    <property type="entry name" value="CRS1_YhbY"/>
    <property type="match status" value="1"/>
</dbReference>
<evidence type="ECO:0000313" key="6">
    <source>
        <dbReference type="Proteomes" id="UP000255505"/>
    </source>
</evidence>
<reference evidence="5 6" key="1">
    <citation type="submission" date="2018-01" db="EMBL/GenBank/DDBJ databases">
        <authorList>
            <person name="Gaut B.S."/>
            <person name="Morton B.R."/>
            <person name="Clegg M.T."/>
            <person name="Duvall M.R."/>
        </authorList>
    </citation>
    <scope>NUCLEOTIDE SEQUENCE [LARGE SCALE GENOMIC DNA]</scope>
    <source>
        <strain evidence="5">Cupriavidus taiwanensis LMG 19425</strain>
    </source>
</reference>
<evidence type="ECO:0000256" key="3">
    <source>
        <dbReference type="SAM" id="MobiDB-lite"/>
    </source>
</evidence>
<evidence type="ECO:0000256" key="1">
    <source>
        <dbReference type="ARBA" id="ARBA00022884"/>
    </source>
</evidence>
<dbReference type="InterPro" id="IPR035920">
    <property type="entry name" value="YhbY-like_sf"/>
</dbReference>
<gene>
    <name evidence="5" type="ORF">CT19425_40258</name>
</gene>